<accession>A0A1V9Z9A8</accession>
<dbReference type="Pfam" id="PF05721">
    <property type="entry name" value="PhyH"/>
    <property type="match status" value="1"/>
</dbReference>
<sequence length="511" mass="55099">MAADGWDCFGDSSDDEAGVEEQTWALTPERVGRIATELLRSVPTRRKAHGVDGDLLLPPAVALLDAESAAALKPRLEAAGYIFPDASLSDVVVDVAALTADMSYEATQAALAELHARLLPGGFLLTRVPEGLPVEFTSELWARPRVLGANGFTDPATRIVTTPEVVAVTTRTASVNPLHYRLEPATAASLDAERDWVDRVTLGRSHSERAHGVLSVESHTRAVAALRAYGVVILRGLFDPAIVRAYGAAALEDFAAVADVLARDHDMDVFNPGEKPPSRNFVEFATREAFRCDLRHTPALTALRPTEPAEHERTSAGINPRHPVVVAILQDVAQPDGGELNGGNYGLWNFSFGGPGSRQRLVHGEIGAIVSTPGCFDQKIHADIPHLFNTLDLPPHLLHAFLPACDSGGMDAGQTAFVVESHLLATCARMTAEDGTGVAETIEKTIRPHVAPGDLVLFDCRVLHLGLSNTTAPLGSKAGVRRPILYVNWHLPWFEDKKNWERVSLFNPTTN</sequence>
<dbReference type="Gene3D" id="2.60.120.620">
    <property type="entry name" value="q2cbj1_9rhob like domain"/>
    <property type="match status" value="1"/>
</dbReference>
<dbReference type="AlphaFoldDB" id="A0A1V9Z9A8"/>
<evidence type="ECO:0000313" key="1">
    <source>
        <dbReference type="EMBL" id="OQR94574.1"/>
    </source>
</evidence>
<evidence type="ECO:0000313" key="2">
    <source>
        <dbReference type="Proteomes" id="UP000243579"/>
    </source>
</evidence>
<dbReference type="PANTHER" id="PTHR37563">
    <property type="entry name" value="PHYTANOYL-COA DIOXYGENASE FAMILY PROTEIN (AFU_ORTHOLOGUE AFUA_2G03330)"/>
    <property type="match status" value="1"/>
</dbReference>
<protein>
    <recommendedName>
        <fullName evidence="3">Phytanoyl-CoA dioxygenase</fullName>
    </recommendedName>
</protein>
<dbReference type="InterPro" id="IPR051961">
    <property type="entry name" value="Fungal_Metabolite_Diox"/>
</dbReference>
<comment type="caution">
    <text evidence="1">The sequence shown here is derived from an EMBL/GenBank/DDBJ whole genome shotgun (WGS) entry which is preliminary data.</text>
</comment>
<dbReference type="Proteomes" id="UP000243579">
    <property type="component" value="Unassembled WGS sequence"/>
</dbReference>
<dbReference type="InterPro" id="IPR008775">
    <property type="entry name" value="Phytyl_CoA_dOase-like"/>
</dbReference>
<gene>
    <name evidence="1" type="ORF">ACHHYP_01112</name>
</gene>
<name>A0A1V9Z9A8_ACHHY</name>
<dbReference type="EMBL" id="JNBR01000358">
    <property type="protein sequence ID" value="OQR94574.1"/>
    <property type="molecule type" value="Genomic_DNA"/>
</dbReference>
<evidence type="ECO:0008006" key="3">
    <source>
        <dbReference type="Google" id="ProtNLM"/>
    </source>
</evidence>
<reference evidence="1 2" key="1">
    <citation type="journal article" date="2014" name="Genome Biol. Evol.">
        <title>The secreted proteins of Achlya hypogyna and Thraustotheca clavata identify the ancestral oomycete secretome and reveal gene acquisitions by horizontal gene transfer.</title>
        <authorList>
            <person name="Misner I."/>
            <person name="Blouin N."/>
            <person name="Leonard G."/>
            <person name="Richards T.A."/>
            <person name="Lane C.E."/>
        </authorList>
    </citation>
    <scope>NUCLEOTIDE SEQUENCE [LARGE SCALE GENOMIC DNA]</scope>
    <source>
        <strain evidence="1 2">ATCC 48635</strain>
    </source>
</reference>
<dbReference type="OrthoDB" id="420046at2759"/>
<keyword evidence="2" id="KW-1185">Reference proteome</keyword>
<dbReference type="SUPFAM" id="SSF51197">
    <property type="entry name" value="Clavaminate synthase-like"/>
    <property type="match status" value="1"/>
</dbReference>
<organism evidence="1 2">
    <name type="scientific">Achlya hypogyna</name>
    <name type="common">Oomycete</name>
    <name type="synonym">Protoachlya hypogyna</name>
    <dbReference type="NCBI Taxonomy" id="1202772"/>
    <lineage>
        <taxon>Eukaryota</taxon>
        <taxon>Sar</taxon>
        <taxon>Stramenopiles</taxon>
        <taxon>Oomycota</taxon>
        <taxon>Saprolegniomycetes</taxon>
        <taxon>Saprolegniales</taxon>
        <taxon>Achlyaceae</taxon>
        <taxon>Achlya</taxon>
    </lineage>
</organism>
<dbReference type="PANTHER" id="PTHR37563:SF2">
    <property type="entry name" value="PHYTANOYL-COA DIOXYGENASE FAMILY PROTEIN (AFU_ORTHOLOGUE AFUA_2G03330)"/>
    <property type="match status" value="1"/>
</dbReference>
<proteinExistence type="predicted"/>